<accession>A0A9Q1EFG8</accession>
<reference evidence="3" key="1">
    <citation type="journal article" date="2023" name="Science">
        <title>Genome structures resolve the early diversification of teleost fishes.</title>
        <authorList>
            <person name="Parey E."/>
            <person name="Louis A."/>
            <person name="Montfort J."/>
            <person name="Bouchez O."/>
            <person name="Roques C."/>
            <person name="Iampietro C."/>
            <person name="Lluch J."/>
            <person name="Castinel A."/>
            <person name="Donnadieu C."/>
            <person name="Desvignes T."/>
            <person name="Floi Bucao C."/>
            <person name="Jouanno E."/>
            <person name="Wen M."/>
            <person name="Mejri S."/>
            <person name="Dirks R."/>
            <person name="Jansen H."/>
            <person name="Henkel C."/>
            <person name="Chen W.J."/>
            <person name="Zahm M."/>
            <person name="Cabau C."/>
            <person name="Klopp C."/>
            <person name="Thompson A.W."/>
            <person name="Robinson-Rechavi M."/>
            <person name="Braasch I."/>
            <person name="Lecointre G."/>
            <person name="Bobe J."/>
            <person name="Postlethwait J.H."/>
            <person name="Berthelot C."/>
            <person name="Roest Crollius H."/>
            <person name="Guiguen Y."/>
        </authorList>
    </citation>
    <scope>NUCLEOTIDE SEQUENCE</scope>
    <source>
        <strain evidence="3">WJC10195</strain>
    </source>
</reference>
<organism evidence="3 4">
    <name type="scientific">Synaphobranchus kaupii</name>
    <name type="common">Kaup's arrowtooth eel</name>
    <dbReference type="NCBI Taxonomy" id="118154"/>
    <lineage>
        <taxon>Eukaryota</taxon>
        <taxon>Metazoa</taxon>
        <taxon>Chordata</taxon>
        <taxon>Craniata</taxon>
        <taxon>Vertebrata</taxon>
        <taxon>Euteleostomi</taxon>
        <taxon>Actinopterygii</taxon>
        <taxon>Neopterygii</taxon>
        <taxon>Teleostei</taxon>
        <taxon>Anguilliformes</taxon>
        <taxon>Synaphobranchidae</taxon>
        <taxon>Synaphobranchus</taxon>
    </lineage>
</organism>
<gene>
    <name evidence="3" type="ORF">SKAU_G00368140</name>
</gene>
<protein>
    <recommendedName>
        <fullName evidence="5">Secreted protein</fullName>
    </recommendedName>
</protein>
<evidence type="ECO:0008006" key="5">
    <source>
        <dbReference type="Google" id="ProtNLM"/>
    </source>
</evidence>
<feature type="chain" id="PRO_5040163783" description="Secreted protein" evidence="2">
    <location>
        <begin position="22"/>
        <end position="183"/>
    </location>
</feature>
<feature type="region of interest" description="Disordered" evidence="1">
    <location>
        <begin position="140"/>
        <end position="183"/>
    </location>
</feature>
<dbReference type="AlphaFoldDB" id="A0A9Q1EFG8"/>
<feature type="signal peptide" evidence="2">
    <location>
        <begin position="1"/>
        <end position="21"/>
    </location>
</feature>
<keyword evidence="2" id="KW-0732">Signal</keyword>
<evidence type="ECO:0000313" key="4">
    <source>
        <dbReference type="Proteomes" id="UP001152622"/>
    </source>
</evidence>
<keyword evidence="4" id="KW-1185">Reference proteome</keyword>
<dbReference type="Proteomes" id="UP001152622">
    <property type="component" value="Chromosome 18"/>
</dbReference>
<dbReference type="EMBL" id="JAINUF010000018">
    <property type="protein sequence ID" value="KAJ8337848.1"/>
    <property type="molecule type" value="Genomic_DNA"/>
</dbReference>
<comment type="caution">
    <text evidence="3">The sequence shown here is derived from an EMBL/GenBank/DDBJ whole genome shotgun (WGS) entry which is preliminary data.</text>
</comment>
<evidence type="ECO:0000256" key="2">
    <source>
        <dbReference type="SAM" id="SignalP"/>
    </source>
</evidence>
<name>A0A9Q1EFG8_SYNKA</name>
<evidence type="ECO:0000256" key="1">
    <source>
        <dbReference type="SAM" id="MobiDB-lite"/>
    </source>
</evidence>
<sequence>MSPAFPVLSAAVLVRMWIALAFPAVTRTQREIRTRPRAPLWFTPLCSAASCHAHCEREDRKKAWGLRRALNLKSNGYLFIVVQNRCGKGDTVASPFPHWKLDPAHLGGQRFWVAPVPSIKADPGQRLGLRAEWGGGLTCPSAAGSARRHTGREERRREARGRRPALAPMADGVTPRHPFAGLK</sequence>
<evidence type="ECO:0000313" key="3">
    <source>
        <dbReference type="EMBL" id="KAJ8337848.1"/>
    </source>
</evidence>
<proteinExistence type="predicted"/>